<dbReference type="PANTHER" id="PTHR11103">
    <property type="entry name" value="SLR1189 PROTEIN"/>
    <property type="match status" value="1"/>
</dbReference>
<dbReference type="GO" id="GO:0006555">
    <property type="term" value="P:methionine metabolic process"/>
    <property type="evidence" value="ECO:0007669"/>
    <property type="project" value="InterPro"/>
</dbReference>
<sequence>MSIFEGKEYFLFDGAIGTYYSSKFNKNTACELANLFDRDSIYDIHREYISAGANAIKSNTFGANRFSLACDQSEADKIIIKGWEIAKRAAEGTAAAVFADIGPLPMDENISAPEEYKKIVDIFISCGAENFLFETFSGYDILLELSAYIRLRIPKAVIIASFAVYPDGYTKEGLFYKDIIDKVSTSGLADACGLNCISGPAHMCRLVKDLNIQGRRIIIMPNSGYPSSERGRDLFIDNSDYFAEKILDLKKMGVQILGGCCGTTPKHIAALAGLLDANNHQEGNLAHKVNSTACVPSEENVLYKLLESKKPILVEIDPPFDTKWEYMLKDAFLLKQAGADMITIADSPLAKARADSSILASKIYREAGIPVMPHITCRDKNLLGIKAMLLGLHIEGIRNILTITGDPIAHTERENIKGVFSINSSKLAGYISSLNSNVFHDGEFKIGGALNVNAVNFDAELRRSVNKIENGIGYFLTQAVYTDAGINNAVRAVQTLKVPVFAGIMPLVGYKNAQFINNEVPGIEIDEETIELFRDKSREESERIGINFSMKSINKLYKHVSGFYLMTPLKRTHVICELIKMIREINI</sequence>
<comment type="pathway">
    <text evidence="2">One-carbon metabolism; tetrahydrofolate interconversion.</text>
</comment>
<dbReference type="GO" id="GO:0008168">
    <property type="term" value="F:methyltransferase activity"/>
    <property type="evidence" value="ECO:0007669"/>
    <property type="project" value="UniProtKB-UniRule"/>
</dbReference>
<keyword evidence="8" id="KW-0862">Zinc</keyword>
<proteinExistence type="predicted"/>
<evidence type="ECO:0000256" key="1">
    <source>
        <dbReference type="ARBA" id="ARBA00001974"/>
    </source>
</evidence>
<dbReference type="NCBIfam" id="NF006396">
    <property type="entry name" value="PRK08645.1"/>
    <property type="match status" value="1"/>
</dbReference>
<feature type="domain" description="Hcy-binding" evidence="9">
    <location>
        <begin position="1"/>
        <end position="275"/>
    </location>
</feature>
<feature type="binding site" evidence="8">
    <location>
        <position position="260"/>
    </location>
    <ligand>
        <name>Zn(2+)</name>
        <dbReference type="ChEBI" id="CHEBI:29105"/>
    </ligand>
</feature>
<evidence type="ECO:0000256" key="5">
    <source>
        <dbReference type="ARBA" id="ARBA00022679"/>
    </source>
</evidence>
<keyword evidence="5 8" id="KW-0808">Transferase</keyword>
<comment type="cofactor">
    <cofactor evidence="8">
        <name>Zn(2+)</name>
        <dbReference type="ChEBI" id="CHEBI:29105"/>
    </cofactor>
</comment>
<keyword evidence="11" id="KW-1185">Reference proteome</keyword>
<dbReference type="UniPathway" id="UPA00193"/>
<evidence type="ECO:0000256" key="4">
    <source>
        <dbReference type="ARBA" id="ARBA00022630"/>
    </source>
</evidence>
<dbReference type="Gene3D" id="3.20.20.330">
    <property type="entry name" value="Homocysteine-binding-like domain"/>
    <property type="match status" value="1"/>
</dbReference>
<dbReference type="Pfam" id="PF02574">
    <property type="entry name" value="S-methyl_trans"/>
    <property type="match status" value="1"/>
</dbReference>
<dbReference type="CDD" id="cd00537">
    <property type="entry name" value="MTHFR"/>
    <property type="match status" value="1"/>
</dbReference>
<keyword evidence="3 8" id="KW-0489">Methyltransferase</keyword>
<feature type="binding site" evidence="8">
    <location>
        <position position="196"/>
    </location>
    <ligand>
        <name>Zn(2+)</name>
        <dbReference type="ChEBI" id="CHEBI:29105"/>
    </ligand>
</feature>
<dbReference type="OrthoDB" id="9803687at2"/>
<dbReference type="InterPro" id="IPR003726">
    <property type="entry name" value="HCY_dom"/>
</dbReference>
<keyword evidence="4" id="KW-0285">Flavoprotein</keyword>
<keyword evidence="8" id="KW-0479">Metal-binding</keyword>
<dbReference type="InterPro" id="IPR029041">
    <property type="entry name" value="FAD-linked_oxidoreductase-like"/>
</dbReference>
<feature type="binding site" evidence="8">
    <location>
        <position position="261"/>
    </location>
    <ligand>
        <name>Zn(2+)</name>
        <dbReference type="ChEBI" id="CHEBI:29105"/>
    </ligand>
</feature>
<keyword evidence="7" id="KW-0560">Oxidoreductase</keyword>
<dbReference type="GO" id="GO:0004489">
    <property type="term" value="F:methylenetetrahydrofolate reductase [NAD(P)H] activity"/>
    <property type="evidence" value="ECO:0007669"/>
    <property type="project" value="InterPro"/>
</dbReference>
<dbReference type="SUPFAM" id="SSF82282">
    <property type="entry name" value="Homocysteine S-methyltransferase"/>
    <property type="match status" value="1"/>
</dbReference>
<evidence type="ECO:0000256" key="7">
    <source>
        <dbReference type="ARBA" id="ARBA00023002"/>
    </source>
</evidence>
<comment type="caution">
    <text evidence="10">The sequence shown here is derived from an EMBL/GenBank/DDBJ whole genome shotgun (WGS) entry which is preliminary data.</text>
</comment>
<reference evidence="10 11" key="1">
    <citation type="submission" date="2018-06" db="EMBL/GenBank/DDBJ databases">
        <title>Genomic Encyclopedia of Type Strains, Phase I: the one thousand microbial genomes (KMG-I) project.</title>
        <authorList>
            <person name="Kyrpides N."/>
        </authorList>
    </citation>
    <scope>NUCLEOTIDE SEQUENCE [LARGE SCALE GENOMIC DNA]</scope>
    <source>
        <strain evidence="10 11">DSM 19573</strain>
    </source>
</reference>
<dbReference type="GO" id="GO:0032259">
    <property type="term" value="P:methylation"/>
    <property type="evidence" value="ECO:0007669"/>
    <property type="project" value="UniProtKB-KW"/>
</dbReference>
<evidence type="ECO:0000313" key="10">
    <source>
        <dbReference type="EMBL" id="PYG90319.1"/>
    </source>
</evidence>
<dbReference type="RefSeq" id="WP_110460291.1">
    <property type="nucleotide sequence ID" value="NZ_QKMR01000001.1"/>
</dbReference>
<comment type="cofactor">
    <cofactor evidence="1">
        <name>FAD</name>
        <dbReference type="ChEBI" id="CHEBI:57692"/>
    </cofactor>
</comment>
<dbReference type="PROSITE" id="PS50970">
    <property type="entry name" value="HCY"/>
    <property type="match status" value="1"/>
</dbReference>
<evidence type="ECO:0000256" key="6">
    <source>
        <dbReference type="ARBA" id="ARBA00022827"/>
    </source>
</evidence>
<dbReference type="InterPro" id="IPR036589">
    <property type="entry name" value="HCY_dom_sf"/>
</dbReference>
<dbReference type="Gene3D" id="3.20.20.220">
    <property type="match status" value="1"/>
</dbReference>
<evidence type="ECO:0000313" key="11">
    <source>
        <dbReference type="Proteomes" id="UP000248132"/>
    </source>
</evidence>
<evidence type="ECO:0000259" key="9">
    <source>
        <dbReference type="PROSITE" id="PS50970"/>
    </source>
</evidence>
<name>A0A318XRM7_9FIRM</name>
<dbReference type="GO" id="GO:0046872">
    <property type="term" value="F:metal ion binding"/>
    <property type="evidence" value="ECO:0007669"/>
    <property type="project" value="UniProtKB-KW"/>
</dbReference>
<gene>
    <name evidence="10" type="ORF">LY28_00200</name>
</gene>
<dbReference type="GO" id="GO:0035999">
    <property type="term" value="P:tetrahydrofolate interconversion"/>
    <property type="evidence" value="ECO:0007669"/>
    <property type="project" value="UniProtKB-UniPathway"/>
</dbReference>
<evidence type="ECO:0000256" key="2">
    <source>
        <dbReference type="ARBA" id="ARBA00004777"/>
    </source>
</evidence>
<protein>
    <submittedName>
        <fullName evidence="10">Homocysteine S-methyltransferase</fullName>
    </submittedName>
</protein>
<dbReference type="PANTHER" id="PTHR11103:SF18">
    <property type="entry name" value="SLR1189 PROTEIN"/>
    <property type="match status" value="1"/>
</dbReference>
<dbReference type="EMBL" id="QKMR01000001">
    <property type="protein sequence ID" value="PYG90319.1"/>
    <property type="molecule type" value="Genomic_DNA"/>
</dbReference>
<organism evidence="10 11">
    <name type="scientific">Ruminiclostridium sufflavum DSM 19573</name>
    <dbReference type="NCBI Taxonomy" id="1121337"/>
    <lineage>
        <taxon>Bacteria</taxon>
        <taxon>Bacillati</taxon>
        <taxon>Bacillota</taxon>
        <taxon>Clostridia</taxon>
        <taxon>Eubacteriales</taxon>
        <taxon>Oscillospiraceae</taxon>
        <taxon>Ruminiclostridium</taxon>
    </lineage>
</organism>
<dbReference type="SUPFAM" id="SSF51730">
    <property type="entry name" value="FAD-linked oxidoreductase"/>
    <property type="match status" value="1"/>
</dbReference>
<accession>A0A318XRM7</accession>
<evidence type="ECO:0000256" key="3">
    <source>
        <dbReference type="ARBA" id="ARBA00022603"/>
    </source>
</evidence>
<keyword evidence="6" id="KW-0274">FAD</keyword>
<dbReference type="AlphaFoldDB" id="A0A318XRM7"/>
<dbReference type="InterPro" id="IPR003171">
    <property type="entry name" value="Mehydrof_redctse-like"/>
</dbReference>
<dbReference type="Pfam" id="PF02219">
    <property type="entry name" value="MTHFR"/>
    <property type="match status" value="1"/>
</dbReference>
<dbReference type="Proteomes" id="UP000248132">
    <property type="component" value="Unassembled WGS sequence"/>
</dbReference>
<evidence type="ECO:0000256" key="8">
    <source>
        <dbReference type="PROSITE-ProRule" id="PRU00333"/>
    </source>
</evidence>